<reference evidence="1" key="1">
    <citation type="submission" date="2022-04" db="EMBL/GenBank/DDBJ databases">
        <title>Roseomonas acroporae sp. nov., isolated from coral Acropora digitifera.</title>
        <authorList>
            <person name="Sun H."/>
        </authorList>
    </citation>
    <scope>NUCLEOTIDE SEQUENCE</scope>
    <source>
        <strain evidence="1">NAR14</strain>
    </source>
</reference>
<organism evidence="1 2">
    <name type="scientific">Roseomonas acroporae</name>
    <dbReference type="NCBI Taxonomy" id="2937791"/>
    <lineage>
        <taxon>Bacteria</taxon>
        <taxon>Pseudomonadati</taxon>
        <taxon>Pseudomonadota</taxon>
        <taxon>Alphaproteobacteria</taxon>
        <taxon>Acetobacterales</taxon>
        <taxon>Roseomonadaceae</taxon>
        <taxon>Roseomonas</taxon>
    </lineage>
</organism>
<accession>A0A9X1YCI8</accession>
<evidence type="ECO:0000313" key="2">
    <source>
        <dbReference type="Proteomes" id="UP001139516"/>
    </source>
</evidence>
<dbReference type="Proteomes" id="UP001139516">
    <property type="component" value="Unassembled WGS sequence"/>
</dbReference>
<dbReference type="RefSeq" id="WP_248669691.1">
    <property type="nucleotide sequence ID" value="NZ_JALPRX010000136.1"/>
</dbReference>
<dbReference type="AlphaFoldDB" id="A0A9X1YCI8"/>
<name>A0A9X1YCI8_9PROT</name>
<sequence length="146" mass="14791">MSTREAALAGLLAAIQAQAPAGCDVQRDDGNADALPQQASLIVIGAGAVESEAVLSPLSYCITLQPEVTVAAYQPADLDAALGAIVDAYAVDPTLGGAIDGWLIGDPTFTTVTQTEPLGGQDVPLPPFQAAQVPLQLFYSATSPLG</sequence>
<gene>
    <name evidence="1" type="ORF">M0638_25060</name>
</gene>
<proteinExistence type="predicted"/>
<comment type="caution">
    <text evidence="1">The sequence shown here is derived from an EMBL/GenBank/DDBJ whole genome shotgun (WGS) entry which is preliminary data.</text>
</comment>
<protein>
    <submittedName>
        <fullName evidence="1">Uncharacterized protein</fullName>
    </submittedName>
</protein>
<keyword evidence="2" id="KW-1185">Reference proteome</keyword>
<evidence type="ECO:0000313" key="1">
    <source>
        <dbReference type="EMBL" id="MCK8787641.1"/>
    </source>
</evidence>
<dbReference type="EMBL" id="JALPRX010000136">
    <property type="protein sequence ID" value="MCK8787641.1"/>
    <property type="molecule type" value="Genomic_DNA"/>
</dbReference>